<dbReference type="InterPro" id="IPR013798">
    <property type="entry name" value="Indole-3-glycerol_P_synth_dom"/>
</dbReference>
<dbReference type="InterPro" id="IPR045186">
    <property type="entry name" value="Indole-3-glycerol_P_synth"/>
</dbReference>
<comment type="caution">
    <text evidence="10">The sequence shown here is derived from an EMBL/GenBank/DDBJ whole genome shotgun (WGS) entry which is preliminary data.</text>
</comment>
<dbReference type="InterPro" id="IPR001468">
    <property type="entry name" value="Indole-3-GlycerolPSynthase_CS"/>
</dbReference>
<evidence type="ECO:0000313" key="10">
    <source>
        <dbReference type="EMBL" id="GLC27345.1"/>
    </source>
</evidence>
<dbReference type="Gene3D" id="3.20.20.70">
    <property type="entry name" value="Aldolase class I"/>
    <property type="match status" value="1"/>
</dbReference>
<feature type="domain" description="Indole-3-glycerol phosphate synthase" evidence="9">
    <location>
        <begin position="10"/>
        <end position="251"/>
    </location>
</feature>
<dbReference type="Proteomes" id="UP001161325">
    <property type="component" value="Unassembled WGS sequence"/>
</dbReference>
<dbReference type="InterPro" id="IPR013785">
    <property type="entry name" value="Aldolase_TIM"/>
</dbReference>
<keyword evidence="7" id="KW-0057">Aromatic amino acid biosynthesis</keyword>
<evidence type="ECO:0000256" key="2">
    <source>
        <dbReference type="ARBA" id="ARBA00004696"/>
    </source>
</evidence>
<evidence type="ECO:0000256" key="8">
    <source>
        <dbReference type="ARBA" id="ARBA00023239"/>
    </source>
</evidence>
<protein>
    <recommendedName>
        <fullName evidence="3">indole-3-glycerol-phosphate synthase</fullName>
        <ecNumber evidence="3">4.1.1.48</ecNumber>
    </recommendedName>
</protein>
<evidence type="ECO:0000256" key="3">
    <source>
        <dbReference type="ARBA" id="ARBA00012362"/>
    </source>
</evidence>
<dbReference type="PANTHER" id="PTHR22854">
    <property type="entry name" value="TRYPTOPHAN BIOSYNTHESIS PROTEIN"/>
    <property type="match status" value="1"/>
</dbReference>
<reference evidence="10" key="1">
    <citation type="submission" date="2022-08" db="EMBL/GenBank/DDBJ databases">
        <title>Draft genome sequencing of Roseisolibacter agri AW1220.</title>
        <authorList>
            <person name="Tobiishi Y."/>
            <person name="Tonouchi A."/>
        </authorList>
    </citation>
    <scope>NUCLEOTIDE SEQUENCE</scope>
    <source>
        <strain evidence="10">AW1220</strain>
    </source>
</reference>
<dbReference type="RefSeq" id="WP_284351786.1">
    <property type="nucleotide sequence ID" value="NZ_BRXS01000006.1"/>
</dbReference>
<keyword evidence="4" id="KW-0028">Amino-acid biosynthesis</keyword>
<name>A0AA37QIW6_9BACT</name>
<dbReference type="GO" id="GO:0004425">
    <property type="term" value="F:indole-3-glycerol-phosphate synthase activity"/>
    <property type="evidence" value="ECO:0007669"/>
    <property type="project" value="UniProtKB-EC"/>
</dbReference>
<gene>
    <name evidence="10" type="primary">trpC2</name>
    <name evidence="10" type="ORF">rosag_38580</name>
</gene>
<evidence type="ECO:0000259" key="9">
    <source>
        <dbReference type="Pfam" id="PF00218"/>
    </source>
</evidence>
<dbReference type="GO" id="GO:0004640">
    <property type="term" value="F:phosphoribosylanthranilate isomerase activity"/>
    <property type="evidence" value="ECO:0007669"/>
    <property type="project" value="TreeGrafter"/>
</dbReference>
<dbReference type="EC" id="4.1.1.48" evidence="3"/>
<dbReference type="EMBL" id="BRXS01000006">
    <property type="protein sequence ID" value="GLC27345.1"/>
    <property type="molecule type" value="Genomic_DNA"/>
</dbReference>
<evidence type="ECO:0000313" key="11">
    <source>
        <dbReference type="Proteomes" id="UP001161325"/>
    </source>
</evidence>
<evidence type="ECO:0000256" key="6">
    <source>
        <dbReference type="ARBA" id="ARBA00022822"/>
    </source>
</evidence>
<dbReference type="PANTHER" id="PTHR22854:SF2">
    <property type="entry name" value="INDOLE-3-GLYCEROL-PHOSPHATE SYNTHASE"/>
    <property type="match status" value="1"/>
</dbReference>
<evidence type="ECO:0000256" key="7">
    <source>
        <dbReference type="ARBA" id="ARBA00023141"/>
    </source>
</evidence>
<dbReference type="CDD" id="cd00331">
    <property type="entry name" value="IGPS"/>
    <property type="match status" value="1"/>
</dbReference>
<dbReference type="InterPro" id="IPR011060">
    <property type="entry name" value="RibuloseP-bd_barrel"/>
</dbReference>
<proteinExistence type="predicted"/>
<dbReference type="AlphaFoldDB" id="A0AA37QIW6"/>
<evidence type="ECO:0000256" key="5">
    <source>
        <dbReference type="ARBA" id="ARBA00022793"/>
    </source>
</evidence>
<sequence>MLGELSAAARERTAALAARRQELERLAAEAPRGPAFAAALGRPSVAVIGEVKRRSPSKGDIAPGLSAGEQSAAYEAGGAAVLSILTEPARFGGSNADIAAARAATALPILKKDFHVEPLQLVEARALGASAALLIARALHPRDLKALSQLARDLALETLVEIRDERELDAALAADAAVIGVNNRNLETLLIDLATGERIVPLIPADRVAVFESGVYGVAEVERAAAAGADAVLVGSSISAAADPVAAVRALAGVPRRGRAPAAA</sequence>
<dbReference type="Pfam" id="PF00218">
    <property type="entry name" value="IGPS"/>
    <property type="match status" value="1"/>
</dbReference>
<organism evidence="10 11">
    <name type="scientific">Roseisolibacter agri</name>
    <dbReference type="NCBI Taxonomy" id="2014610"/>
    <lineage>
        <taxon>Bacteria</taxon>
        <taxon>Pseudomonadati</taxon>
        <taxon>Gemmatimonadota</taxon>
        <taxon>Gemmatimonadia</taxon>
        <taxon>Gemmatimonadales</taxon>
        <taxon>Gemmatimonadaceae</taxon>
        <taxon>Roseisolibacter</taxon>
    </lineage>
</organism>
<evidence type="ECO:0000256" key="1">
    <source>
        <dbReference type="ARBA" id="ARBA00001633"/>
    </source>
</evidence>
<comment type="catalytic activity">
    <reaction evidence="1">
        <text>1-(2-carboxyphenylamino)-1-deoxy-D-ribulose 5-phosphate + H(+) = (1S,2R)-1-C-(indol-3-yl)glycerol 3-phosphate + CO2 + H2O</text>
        <dbReference type="Rhea" id="RHEA:23476"/>
        <dbReference type="ChEBI" id="CHEBI:15377"/>
        <dbReference type="ChEBI" id="CHEBI:15378"/>
        <dbReference type="ChEBI" id="CHEBI:16526"/>
        <dbReference type="ChEBI" id="CHEBI:58613"/>
        <dbReference type="ChEBI" id="CHEBI:58866"/>
        <dbReference type="EC" id="4.1.1.48"/>
    </reaction>
</comment>
<dbReference type="GO" id="GO:0000162">
    <property type="term" value="P:L-tryptophan biosynthetic process"/>
    <property type="evidence" value="ECO:0007669"/>
    <property type="project" value="UniProtKB-KW"/>
</dbReference>
<keyword evidence="8" id="KW-0456">Lyase</keyword>
<evidence type="ECO:0000256" key="4">
    <source>
        <dbReference type="ARBA" id="ARBA00022605"/>
    </source>
</evidence>
<comment type="pathway">
    <text evidence="2">Amino-acid biosynthesis; L-tryptophan biosynthesis; L-tryptophan from chorismate: step 4/5.</text>
</comment>
<keyword evidence="11" id="KW-1185">Reference proteome</keyword>
<dbReference type="PROSITE" id="PS00614">
    <property type="entry name" value="IGPS"/>
    <property type="match status" value="1"/>
</dbReference>
<keyword evidence="6" id="KW-0822">Tryptophan biosynthesis</keyword>
<dbReference type="SUPFAM" id="SSF51366">
    <property type="entry name" value="Ribulose-phoshate binding barrel"/>
    <property type="match status" value="1"/>
</dbReference>
<keyword evidence="5" id="KW-0210">Decarboxylase</keyword>
<accession>A0AA37QIW6</accession>